<keyword evidence="3" id="KW-1185">Reference proteome</keyword>
<dbReference type="SUPFAM" id="SSF158791">
    <property type="entry name" value="MgtE N-terminal domain-like"/>
    <property type="match status" value="1"/>
</dbReference>
<keyword evidence="1" id="KW-0175">Coiled coil</keyword>
<feature type="coiled-coil region" evidence="1">
    <location>
        <begin position="18"/>
        <end position="73"/>
    </location>
</feature>
<evidence type="ECO:0000313" key="2">
    <source>
        <dbReference type="EMBL" id="KAA0257039.1"/>
    </source>
</evidence>
<protein>
    <recommendedName>
        <fullName evidence="4">Magnesium transporter MgtE intracellular domain-containing protein</fullName>
    </recommendedName>
</protein>
<dbReference type="EMBL" id="VFJB01000009">
    <property type="protein sequence ID" value="KAA0257039.1"/>
    <property type="molecule type" value="Genomic_DNA"/>
</dbReference>
<dbReference type="OrthoDB" id="5297650at2"/>
<proteinExistence type="predicted"/>
<evidence type="ECO:0008006" key="4">
    <source>
        <dbReference type="Google" id="ProtNLM"/>
    </source>
</evidence>
<gene>
    <name evidence="2" type="ORF">FHQ18_10750</name>
</gene>
<reference evidence="2 3" key="1">
    <citation type="submission" date="2019-06" db="EMBL/GenBank/DDBJ databases">
        <title>Genomic insights into carbon and energy metabolism of Deferribacter autotrophicus revealed new metabolic traits in the phylum Deferribacteres.</title>
        <authorList>
            <person name="Slobodkin A.I."/>
            <person name="Slobodkina G.B."/>
            <person name="Allioux M."/>
            <person name="Alain K."/>
            <person name="Jebbar M."/>
            <person name="Shadrin V."/>
            <person name="Kublanov I.V."/>
            <person name="Toshchakov S.V."/>
            <person name="Bonch-Osmolovskaya E.A."/>
        </authorList>
    </citation>
    <scope>NUCLEOTIDE SEQUENCE [LARGE SCALE GENOMIC DNA]</scope>
    <source>
        <strain evidence="2 3">SL50</strain>
    </source>
</reference>
<sequence length="154" mass="17656">MIFIFCIDLRAADNITDLDRISRNLKKKEEELLKKEAALKKREEELRLLESILNEKEKEIDAKLTKLIKLYDEIKKIQDEDLDRLAKYYASTNPKSAAKIISKMELKKAVQLFKRMSPMAAGGILSQLGKIDPEKASKISEAMTPKNVDFGEIK</sequence>
<organism evidence="2 3">
    <name type="scientific">Deferribacter autotrophicus</name>
    <dbReference type="NCBI Taxonomy" id="500465"/>
    <lineage>
        <taxon>Bacteria</taxon>
        <taxon>Pseudomonadati</taxon>
        <taxon>Deferribacterota</taxon>
        <taxon>Deferribacteres</taxon>
        <taxon>Deferribacterales</taxon>
        <taxon>Deferribacteraceae</taxon>
        <taxon>Deferribacter</taxon>
    </lineage>
</organism>
<accession>A0A5A8F187</accession>
<comment type="caution">
    <text evidence="2">The sequence shown here is derived from an EMBL/GenBank/DDBJ whole genome shotgun (WGS) entry which is preliminary data.</text>
</comment>
<name>A0A5A8F187_9BACT</name>
<evidence type="ECO:0000256" key="1">
    <source>
        <dbReference type="SAM" id="Coils"/>
    </source>
</evidence>
<dbReference type="RefSeq" id="WP_149267184.1">
    <property type="nucleotide sequence ID" value="NZ_VFJB01000009.1"/>
</dbReference>
<dbReference type="Proteomes" id="UP000322876">
    <property type="component" value="Unassembled WGS sequence"/>
</dbReference>
<dbReference type="AlphaFoldDB" id="A0A5A8F187"/>
<evidence type="ECO:0000313" key="3">
    <source>
        <dbReference type="Proteomes" id="UP000322876"/>
    </source>
</evidence>